<dbReference type="AlphaFoldDB" id="A0A016SYH1"/>
<keyword evidence="2" id="KW-1185">Reference proteome</keyword>
<protein>
    <submittedName>
        <fullName evidence="1">Uncharacterized protein</fullName>
    </submittedName>
</protein>
<gene>
    <name evidence="1" type="primary">Acey_s0156.g3154</name>
    <name evidence="1" type="ORF">Y032_0156g3154</name>
</gene>
<sequence length="85" mass="9546">MASLQVIQPPPTVLHLLRNSQAETPTHEHCSEPAKLQMCIKTVLCYPEARICIVCIFRGGRQPHRMPCGVGPCWWRSSGRPADRP</sequence>
<dbReference type="Proteomes" id="UP000024635">
    <property type="component" value="Unassembled WGS sequence"/>
</dbReference>
<evidence type="ECO:0000313" key="2">
    <source>
        <dbReference type="Proteomes" id="UP000024635"/>
    </source>
</evidence>
<reference evidence="2" key="1">
    <citation type="journal article" date="2015" name="Nat. Genet.">
        <title>The genome and transcriptome of the zoonotic hookworm Ancylostoma ceylanicum identify infection-specific gene families.</title>
        <authorList>
            <person name="Schwarz E.M."/>
            <person name="Hu Y."/>
            <person name="Antoshechkin I."/>
            <person name="Miller M.M."/>
            <person name="Sternberg P.W."/>
            <person name="Aroian R.V."/>
        </authorList>
    </citation>
    <scope>NUCLEOTIDE SEQUENCE</scope>
    <source>
        <strain evidence="2">HY135</strain>
    </source>
</reference>
<comment type="caution">
    <text evidence="1">The sequence shown here is derived from an EMBL/GenBank/DDBJ whole genome shotgun (WGS) entry which is preliminary data.</text>
</comment>
<dbReference type="EMBL" id="JARK01001492">
    <property type="protein sequence ID" value="EYB95798.1"/>
    <property type="molecule type" value="Genomic_DNA"/>
</dbReference>
<proteinExistence type="predicted"/>
<accession>A0A016SYH1</accession>
<evidence type="ECO:0000313" key="1">
    <source>
        <dbReference type="EMBL" id="EYB95798.1"/>
    </source>
</evidence>
<name>A0A016SYH1_9BILA</name>
<organism evidence="1 2">
    <name type="scientific">Ancylostoma ceylanicum</name>
    <dbReference type="NCBI Taxonomy" id="53326"/>
    <lineage>
        <taxon>Eukaryota</taxon>
        <taxon>Metazoa</taxon>
        <taxon>Ecdysozoa</taxon>
        <taxon>Nematoda</taxon>
        <taxon>Chromadorea</taxon>
        <taxon>Rhabditida</taxon>
        <taxon>Rhabditina</taxon>
        <taxon>Rhabditomorpha</taxon>
        <taxon>Strongyloidea</taxon>
        <taxon>Ancylostomatidae</taxon>
        <taxon>Ancylostomatinae</taxon>
        <taxon>Ancylostoma</taxon>
    </lineage>
</organism>